<dbReference type="Proteomes" id="UP000037020">
    <property type="component" value="Unassembled WGS sequence"/>
</dbReference>
<feature type="compositionally biased region" description="Acidic residues" evidence="1">
    <location>
        <begin position="35"/>
        <end position="45"/>
    </location>
</feature>
<reference evidence="2 3" key="1">
    <citation type="submission" date="2015-07" db="EMBL/GenBank/DDBJ databases">
        <authorList>
            <person name="Ju K.-S."/>
            <person name="Doroghazi J.R."/>
            <person name="Metcalf W.W."/>
        </authorList>
    </citation>
    <scope>NUCLEOTIDE SEQUENCE [LARGE SCALE GENOMIC DNA]</scope>
    <source>
        <strain evidence="2 3">NRRL B-3589</strain>
    </source>
</reference>
<evidence type="ECO:0000256" key="1">
    <source>
        <dbReference type="SAM" id="MobiDB-lite"/>
    </source>
</evidence>
<sequence length="66" mass="6443">MEAGGGEFGGEDALAERADGTADEDVHEASRSEVEIDAAEGEAEAEAASVLGSGFEAARSGAGGQS</sequence>
<feature type="region of interest" description="Disordered" evidence="1">
    <location>
        <begin position="1"/>
        <end position="47"/>
    </location>
</feature>
<dbReference type="EMBL" id="LGUT01001964">
    <property type="protein sequence ID" value="KOG87918.1"/>
    <property type="molecule type" value="Genomic_DNA"/>
</dbReference>
<evidence type="ECO:0000313" key="2">
    <source>
        <dbReference type="EMBL" id="KOG87918.1"/>
    </source>
</evidence>
<protein>
    <submittedName>
        <fullName evidence="2">Uncharacterized protein</fullName>
    </submittedName>
</protein>
<proteinExistence type="predicted"/>
<comment type="caution">
    <text evidence="2">The sequence shown here is derived from an EMBL/GenBank/DDBJ whole genome shotgun (WGS) entry which is preliminary data.</text>
</comment>
<gene>
    <name evidence="2" type="ORF">ADK38_22725</name>
</gene>
<accession>A0ABR5J3C9</accession>
<name>A0ABR5J3C9_9ACTN</name>
<evidence type="ECO:0000313" key="3">
    <source>
        <dbReference type="Proteomes" id="UP000037020"/>
    </source>
</evidence>
<organism evidence="2 3">
    <name type="scientific">Streptomyces varsoviensis</name>
    <dbReference type="NCBI Taxonomy" id="67373"/>
    <lineage>
        <taxon>Bacteria</taxon>
        <taxon>Bacillati</taxon>
        <taxon>Actinomycetota</taxon>
        <taxon>Actinomycetes</taxon>
        <taxon>Kitasatosporales</taxon>
        <taxon>Streptomycetaceae</taxon>
        <taxon>Streptomyces</taxon>
    </lineage>
</organism>
<keyword evidence="3" id="KW-1185">Reference proteome</keyword>